<comment type="caution">
    <text evidence="4">The sequence shown here is derived from an EMBL/GenBank/DDBJ whole genome shotgun (WGS) entry which is preliminary data.</text>
</comment>
<dbReference type="PRINTS" id="PR00080">
    <property type="entry name" value="SDRFAMILY"/>
</dbReference>
<dbReference type="SUPFAM" id="SSF51735">
    <property type="entry name" value="NAD(P)-binding Rossmann-fold domains"/>
    <property type="match status" value="1"/>
</dbReference>
<comment type="similarity">
    <text evidence="1 3">Belongs to the short-chain dehydrogenases/reductases (SDR) family.</text>
</comment>
<dbReference type="Gene3D" id="3.40.50.720">
    <property type="entry name" value="NAD(P)-binding Rossmann-like Domain"/>
    <property type="match status" value="1"/>
</dbReference>
<keyword evidence="5" id="KW-1185">Reference proteome</keyword>
<evidence type="ECO:0000256" key="1">
    <source>
        <dbReference type="ARBA" id="ARBA00006484"/>
    </source>
</evidence>
<evidence type="ECO:0000313" key="5">
    <source>
        <dbReference type="Proteomes" id="UP000520767"/>
    </source>
</evidence>
<dbReference type="AlphaFoldDB" id="A0A7W7Q0R6"/>
<dbReference type="PANTHER" id="PTHR44169">
    <property type="entry name" value="NADPH-DEPENDENT 1-ACYLDIHYDROXYACETONE PHOSPHATE REDUCTASE"/>
    <property type="match status" value="1"/>
</dbReference>
<dbReference type="EMBL" id="JACHJQ010000001">
    <property type="protein sequence ID" value="MBB4904854.1"/>
    <property type="molecule type" value="Genomic_DNA"/>
</dbReference>
<dbReference type="Proteomes" id="UP000520767">
    <property type="component" value="Unassembled WGS sequence"/>
</dbReference>
<reference evidence="4 5" key="1">
    <citation type="submission" date="2020-08" db="EMBL/GenBank/DDBJ databases">
        <title>Genomic Encyclopedia of Type Strains, Phase III (KMG-III): the genomes of soil and plant-associated and newly described type strains.</title>
        <authorList>
            <person name="Whitman W."/>
        </authorList>
    </citation>
    <scope>NUCLEOTIDE SEQUENCE [LARGE SCALE GENOMIC DNA]</scope>
    <source>
        <strain evidence="4 5">CECT 8960</strain>
    </source>
</reference>
<dbReference type="PANTHER" id="PTHR44169:SF6">
    <property type="entry name" value="NADPH-DEPENDENT 1-ACYLDIHYDROXYACETONE PHOSPHATE REDUCTASE"/>
    <property type="match status" value="1"/>
</dbReference>
<dbReference type="InterPro" id="IPR002347">
    <property type="entry name" value="SDR_fam"/>
</dbReference>
<sequence length="232" mass="24028">MKIEDSVALVTGANRGLGRHFAEALLRRGAKVYATARNPEAVDLPGVEVLRLDVTDPRTIAAAAAAAPDVTLLVNNAGTNTFQNLVAGDRDKIRLDMDTHFYGTLDVVRAFAPVLTRNGGGAILNVLSAMSWFAFDGAGSYGAAKSAQWGLTNSIRLELAPQGIAVTGLHLSSTDTEMVAAFDIPKTDPADVVATALDGVEAGLIEIIADSDTAVVKAALAGDPAALYAQLA</sequence>
<evidence type="ECO:0000256" key="2">
    <source>
        <dbReference type="ARBA" id="ARBA00023002"/>
    </source>
</evidence>
<evidence type="ECO:0000256" key="3">
    <source>
        <dbReference type="RuleBase" id="RU000363"/>
    </source>
</evidence>
<proteinExistence type="inferred from homology"/>
<name>A0A7W7Q0R6_9PSEU</name>
<keyword evidence="2" id="KW-0560">Oxidoreductase</keyword>
<organism evidence="4 5">
    <name type="scientific">Actinophytocola algeriensis</name>
    <dbReference type="NCBI Taxonomy" id="1768010"/>
    <lineage>
        <taxon>Bacteria</taxon>
        <taxon>Bacillati</taxon>
        <taxon>Actinomycetota</taxon>
        <taxon>Actinomycetes</taxon>
        <taxon>Pseudonocardiales</taxon>
        <taxon>Pseudonocardiaceae</taxon>
    </lineage>
</organism>
<evidence type="ECO:0000313" key="4">
    <source>
        <dbReference type="EMBL" id="MBB4904854.1"/>
    </source>
</evidence>
<accession>A0A7W7Q0R6</accession>
<protein>
    <submittedName>
        <fullName evidence="4">NAD(P)-dependent dehydrogenase (Short-subunit alcohol dehydrogenase family)</fullName>
    </submittedName>
</protein>
<gene>
    <name evidence="4" type="ORF">FHR82_001064</name>
</gene>
<dbReference type="NCBIfam" id="NF006119">
    <property type="entry name" value="PRK08264.1-5"/>
    <property type="match status" value="1"/>
</dbReference>
<dbReference type="Pfam" id="PF00106">
    <property type="entry name" value="adh_short"/>
    <property type="match status" value="1"/>
</dbReference>
<dbReference type="InterPro" id="IPR036291">
    <property type="entry name" value="NAD(P)-bd_dom_sf"/>
</dbReference>
<dbReference type="GO" id="GO:0016491">
    <property type="term" value="F:oxidoreductase activity"/>
    <property type="evidence" value="ECO:0007669"/>
    <property type="project" value="UniProtKB-KW"/>
</dbReference>
<dbReference type="RefSeq" id="WP_184809047.1">
    <property type="nucleotide sequence ID" value="NZ_JACHJQ010000001.1"/>
</dbReference>
<dbReference type="PRINTS" id="PR00081">
    <property type="entry name" value="GDHRDH"/>
</dbReference>